<dbReference type="SUPFAM" id="SSF53697">
    <property type="entry name" value="SIS domain"/>
    <property type="match status" value="1"/>
</dbReference>
<reference evidence="6 7" key="1">
    <citation type="journal article" date="2020" name="Cell Host Microbe">
        <title>Functional and Genomic Variation between Human-Derived Isolates of Lachnospiraceae Reveals Inter- and Intra-Species Diversity.</title>
        <authorList>
            <person name="Sorbara M.T."/>
            <person name="Littmann E.R."/>
            <person name="Fontana E."/>
            <person name="Moody T.U."/>
            <person name="Kohout C.E."/>
            <person name="Gjonbalaj M."/>
            <person name="Eaton V."/>
            <person name="Seok R."/>
            <person name="Leiner I.M."/>
            <person name="Pamer E.G."/>
        </authorList>
    </citation>
    <scope>NUCLEOTIDE SEQUENCE [LARGE SCALE GENOMIC DNA]</scope>
    <source>
        <strain evidence="6 7">MSK.15.26</strain>
    </source>
</reference>
<keyword evidence="7" id="KW-1185">Reference proteome</keyword>
<dbReference type="Gene3D" id="1.10.10.10">
    <property type="entry name" value="Winged helix-like DNA-binding domain superfamily/Winged helix DNA-binding domain"/>
    <property type="match status" value="1"/>
</dbReference>
<accession>A0ABX2I3T9</accession>
<dbReference type="Pfam" id="PF01418">
    <property type="entry name" value="HTH_6"/>
    <property type="match status" value="1"/>
</dbReference>
<evidence type="ECO:0000313" key="7">
    <source>
        <dbReference type="Proteomes" id="UP000822142"/>
    </source>
</evidence>
<feature type="domain" description="HTH rpiR-type" evidence="4">
    <location>
        <begin position="5"/>
        <end position="81"/>
    </location>
</feature>
<dbReference type="PROSITE" id="PS51464">
    <property type="entry name" value="SIS"/>
    <property type="match status" value="1"/>
</dbReference>
<dbReference type="InterPro" id="IPR009057">
    <property type="entry name" value="Homeodomain-like_sf"/>
</dbReference>
<proteinExistence type="predicted"/>
<keyword evidence="2" id="KW-0238">DNA-binding</keyword>
<dbReference type="InterPro" id="IPR036388">
    <property type="entry name" value="WH-like_DNA-bd_sf"/>
</dbReference>
<organism evidence="6 7">
    <name type="scientific">Blautia hansenii</name>
    <name type="common">Ruminococcus hansenii</name>
    <dbReference type="NCBI Taxonomy" id="1322"/>
    <lineage>
        <taxon>Bacteria</taxon>
        <taxon>Bacillati</taxon>
        <taxon>Bacillota</taxon>
        <taxon>Clostridia</taxon>
        <taxon>Lachnospirales</taxon>
        <taxon>Lachnospiraceae</taxon>
        <taxon>Blautia</taxon>
    </lineage>
</organism>
<keyword evidence="3" id="KW-0804">Transcription</keyword>
<comment type="caution">
    <text evidence="6">The sequence shown here is derived from an EMBL/GenBank/DDBJ whole genome shotgun (WGS) entry which is preliminary data.</text>
</comment>
<evidence type="ECO:0000256" key="2">
    <source>
        <dbReference type="ARBA" id="ARBA00023125"/>
    </source>
</evidence>
<dbReference type="CDD" id="cd05013">
    <property type="entry name" value="SIS_RpiR"/>
    <property type="match status" value="1"/>
</dbReference>
<dbReference type="Pfam" id="PF01380">
    <property type="entry name" value="SIS"/>
    <property type="match status" value="1"/>
</dbReference>
<dbReference type="InterPro" id="IPR000281">
    <property type="entry name" value="HTH_RpiR"/>
</dbReference>
<dbReference type="PANTHER" id="PTHR30514:SF1">
    <property type="entry name" value="HTH-TYPE TRANSCRIPTIONAL REGULATOR HEXR-RELATED"/>
    <property type="match status" value="1"/>
</dbReference>
<evidence type="ECO:0000256" key="3">
    <source>
        <dbReference type="ARBA" id="ARBA00023163"/>
    </source>
</evidence>
<dbReference type="EMBL" id="JAAITA010000001">
    <property type="protein sequence ID" value="NSJ84625.1"/>
    <property type="molecule type" value="Genomic_DNA"/>
</dbReference>
<dbReference type="SUPFAM" id="SSF46689">
    <property type="entry name" value="Homeodomain-like"/>
    <property type="match status" value="1"/>
</dbReference>
<dbReference type="PANTHER" id="PTHR30514">
    <property type="entry name" value="GLUCOKINASE"/>
    <property type="match status" value="1"/>
</dbReference>
<gene>
    <name evidence="6" type="ORF">G5A70_00160</name>
</gene>
<dbReference type="InterPro" id="IPR047640">
    <property type="entry name" value="RpiR-like"/>
</dbReference>
<evidence type="ECO:0000259" key="5">
    <source>
        <dbReference type="PROSITE" id="PS51464"/>
    </source>
</evidence>
<evidence type="ECO:0000313" key="6">
    <source>
        <dbReference type="EMBL" id="NSJ84625.1"/>
    </source>
</evidence>
<evidence type="ECO:0000256" key="1">
    <source>
        <dbReference type="ARBA" id="ARBA00023015"/>
    </source>
</evidence>
<dbReference type="PROSITE" id="PS51071">
    <property type="entry name" value="HTH_RPIR"/>
    <property type="match status" value="1"/>
</dbReference>
<dbReference type="RefSeq" id="WP_173747107.1">
    <property type="nucleotide sequence ID" value="NZ_JAAITA010000001.1"/>
</dbReference>
<keyword evidence="1" id="KW-0805">Transcription regulation</keyword>
<protein>
    <submittedName>
        <fullName evidence="6">MurR/RpiR family transcriptional regulator</fullName>
    </submittedName>
</protein>
<evidence type="ECO:0000259" key="4">
    <source>
        <dbReference type="PROSITE" id="PS51071"/>
    </source>
</evidence>
<dbReference type="InterPro" id="IPR035472">
    <property type="entry name" value="RpiR-like_SIS"/>
</dbReference>
<dbReference type="InterPro" id="IPR046348">
    <property type="entry name" value="SIS_dom_sf"/>
</dbReference>
<dbReference type="InterPro" id="IPR001347">
    <property type="entry name" value="SIS_dom"/>
</dbReference>
<sequence>MYQKESMSFLIEANYASLRASEKKAADYILENPEAAAGMGLSCLAQKAGVSQPTVVRFAKALGFKGYKEFQHCLLAQSPAGRGSTIPHAMYGYEVAREEERRNIPAGITAAVIAMLEENLKSLSADAYEKAVDSLLQAEKIEVYGVENSHTVCSDLCTKLTYLGLNCRCFTDTYLQRISAENLKPTDAAVGISYSGSSRDTVDTLKAAKKQGAVTIALTNFRDSPLSKYADYVLCSSQKQFFYGDAIFSRTTQLAVVDMLYMGILVSDYTRFAGLLDKNSKKISDRAYR</sequence>
<name>A0ABX2I3T9_BLAHA</name>
<dbReference type="Proteomes" id="UP000822142">
    <property type="component" value="Unassembled WGS sequence"/>
</dbReference>
<dbReference type="Gene3D" id="3.40.50.10490">
    <property type="entry name" value="Glucose-6-phosphate isomerase like protein, domain 1"/>
    <property type="match status" value="1"/>
</dbReference>
<feature type="domain" description="SIS" evidence="5">
    <location>
        <begin position="131"/>
        <end position="270"/>
    </location>
</feature>